<proteinExistence type="predicted"/>
<feature type="region of interest" description="Disordered" evidence="1">
    <location>
        <begin position="1"/>
        <end position="58"/>
    </location>
</feature>
<gene>
    <name evidence="2" type="ORF">HK105_205211</name>
</gene>
<name>A0ABR4N7A8_9FUNG</name>
<sequence length="332" mass="34049">MDSSSDRATIARQRLERFRQSRRRSRSSEGAADGGQPAYAAGAASAPPGVPPAGPPPAVRVVAAARPRAASAGDGTGHRVDRRVISVTQLLAGGHPQALGDDGQLLQPRWGDEPAQRIARLEALVATLRGQLAARDGEVAALQRALAAARPPAGARAVSERADSGIALDDDDDRSDRSDRGAECSSHHDECSSHMTQADSQHAQRIGELEQHSQRLAGELAAAQEVIDAQHAKIEALLASQPAPPAPSRQPAADVDAALSAARAAVAGTAAARALDGEAAAAEAAQRTAELKQLLVQASVAGMAATAAAHPDAGGGRPSIARRLSLALTWGR</sequence>
<feature type="compositionally biased region" description="Low complexity" evidence="1">
    <location>
        <begin position="28"/>
        <end position="47"/>
    </location>
</feature>
<accession>A0ABR4N7A8</accession>
<keyword evidence="3" id="KW-1185">Reference proteome</keyword>
<feature type="region of interest" description="Disordered" evidence="1">
    <location>
        <begin position="149"/>
        <end position="205"/>
    </location>
</feature>
<reference evidence="2 3" key="1">
    <citation type="submission" date="2023-09" db="EMBL/GenBank/DDBJ databases">
        <title>Pangenome analysis of Batrachochytrium dendrobatidis and related Chytrids.</title>
        <authorList>
            <person name="Yacoub M.N."/>
            <person name="Stajich J.E."/>
            <person name="James T.Y."/>
        </authorList>
    </citation>
    <scope>NUCLEOTIDE SEQUENCE [LARGE SCALE GENOMIC DNA]</scope>
    <source>
        <strain evidence="2 3">JEL0888</strain>
    </source>
</reference>
<dbReference type="Proteomes" id="UP001527925">
    <property type="component" value="Unassembled WGS sequence"/>
</dbReference>
<protein>
    <submittedName>
        <fullName evidence="2">Uncharacterized protein</fullName>
    </submittedName>
</protein>
<comment type="caution">
    <text evidence="2">The sequence shown here is derived from an EMBL/GenBank/DDBJ whole genome shotgun (WGS) entry which is preliminary data.</text>
</comment>
<evidence type="ECO:0000313" key="2">
    <source>
        <dbReference type="EMBL" id="KAL2915346.1"/>
    </source>
</evidence>
<organism evidence="2 3">
    <name type="scientific">Polyrhizophydium stewartii</name>
    <dbReference type="NCBI Taxonomy" id="2732419"/>
    <lineage>
        <taxon>Eukaryota</taxon>
        <taxon>Fungi</taxon>
        <taxon>Fungi incertae sedis</taxon>
        <taxon>Chytridiomycota</taxon>
        <taxon>Chytridiomycota incertae sedis</taxon>
        <taxon>Chytridiomycetes</taxon>
        <taxon>Rhizophydiales</taxon>
        <taxon>Rhizophydiales incertae sedis</taxon>
        <taxon>Polyrhizophydium</taxon>
    </lineage>
</organism>
<evidence type="ECO:0000313" key="3">
    <source>
        <dbReference type="Proteomes" id="UP001527925"/>
    </source>
</evidence>
<feature type="compositionally biased region" description="Basic and acidic residues" evidence="1">
    <location>
        <begin position="174"/>
        <end position="192"/>
    </location>
</feature>
<dbReference type="EMBL" id="JADGIZ020000025">
    <property type="protein sequence ID" value="KAL2915346.1"/>
    <property type="molecule type" value="Genomic_DNA"/>
</dbReference>
<evidence type="ECO:0000256" key="1">
    <source>
        <dbReference type="SAM" id="MobiDB-lite"/>
    </source>
</evidence>
<feature type="compositionally biased region" description="Pro residues" evidence="1">
    <location>
        <begin position="48"/>
        <end position="58"/>
    </location>
</feature>